<sequence length="66" mass="6846">MSKPTILLLASSDSNGGYVADTPKLILSAAEAPAAKVASNAASTNFFMVELPSVNLMIIYRVCGVD</sequence>
<gene>
    <name evidence="1" type="ORF">SDC9_167166</name>
</gene>
<dbReference type="EMBL" id="VSSQ01067401">
    <property type="protein sequence ID" value="MPN19794.1"/>
    <property type="molecule type" value="Genomic_DNA"/>
</dbReference>
<comment type="caution">
    <text evidence="1">The sequence shown here is derived from an EMBL/GenBank/DDBJ whole genome shotgun (WGS) entry which is preliminary data.</text>
</comment>
<reference evidence="1" key="1">
    <citation type="submission" date="2019-08" db="EMBL/GenBank/DDBJ databases">
        <authorList>
            <person name="Kucharzyk K."/>
            <person name="Murdoch R.W."/>
            <person name="Higgins S."/>
            <person name="Loffler F."/>
        </authorList>
    </citation>
    <scope>NUCLEOTIDE SEQUENCE</scope>
</reference>
<proteinExistence type="predicted"/>
<organism evidence="1">
    <name type="scientific">bioreactor metagenome</name>
    <dbReference type="NCBI Taxonomy" id="1076179"/>
    <lineage>
        <taxon>unclassified sequences</taxon>
        <taxon>metagenomes</taxon>
        <taxon>ecological metagenomes</taxon>
    </lineage>
</organism>
<evidence type="ECO:0000313" key="1">
    <source>
        <dbReference type="EMBL" id="MPN19794.1"/>
    </source>
</evidence>
<accession>A0A645G6Q6</accession>
<name>A0A645G6Q6_9ZZZZ</name>
<protein>
    <submittedName>
        <fullName evidence="1">Uncharacterized protein</fullName>
    </submittedName>
</protein>
<dbReference type="AlphaFoldDB" id="A0A645G6Q6"/>